<proteinExistence type="predicted"/>
<feature type="region of interest" description="Disordered" evidence="1">
    <location>
        <begin position="1"/>
        <end position="28"/>
    </location>
</feature>
<evidence type="ECO:0000313" key="2">
    <source>
        <dbReference type="EMBL" id="MFB9074364.1"/>
    </source>
</evidence>
<keyword evidence="3" id="KW-1185">Reference proteome</keyword>
<protein>
    <submittedName>
        <fullName evidence="2">Uncharacterized protein</fullName>
    </submittedName>
</protein>
<comment type="caution">
    <text evidence="2">The sequence shown here is derived from an EMBL/GenBank/DDBJ whole genome shotgun (WGS) entry which is preliminary data.</text>
</comment>
<dbReference type="Proteomes" id="UP001589575">
    <property type="component" value="Unassembled WGS sequence"/>
</dbReference>
<evidence type="ECO:0000256" key="1">
    <source>
        <dbReference type="SAM" id="MobiDB-lite"/>
    </source>
</evidence>
<name>A0ABV5G637_9MICC</name>
<gene>
    <name evidence="2" type="ORF">ACFFX0_25480</name>
</gene>
<reference evidence="2 3" key="1">
    <citation type="submission" date="2024-09" db="EMBL/GenBank/DDBJ databases">
        <authorList>
            <person name="Sun Q."/>
            <person name="Mori K."/>
        </authorList>
    </citation>
    <scope>NUCLEOTIDE SEQUENCE [LARGE SCALE GENOMIC DNA]</scope>
    <source>
        <strain evidence="2 3">CCM 7609</strain>
    </source>
</reference>
<accession>A0ABV5G637</accession>
<organism evidence="2 3">
    <name type="scientific">Citricoccus parietis</name>
    <dbReference type="NCBI Taxonomy" id="592307"/>
    <lineage>
        <taxon>Bacteria</taxon>
        <taxon>Bacillati</taxon>
        <taxon>Actinomycetota</taxon>
        <taxon>Actinomycetes</taxon>
        <taxon>Micrococcales</taxon>
        <taxon>Micrococcaceae</taxon>
        <taxon>Citricoccus</taxon>
    </lineage>
</organism>
<evidence type="ECO:0000313" key="3">
    <source>
        <dbReference type="Proteomes" id="UP001589575"/>
    </source>
</evidence>
<sequence length="58" mass="6218">MTFKWPSCGSSWPPNVGRQLRPSPVRPIGPPLSATSWLRSVGNCPCCAGTGRQRPKPG</sequence>
<dbReference type="EMBL" id="JBHMFI010000002">
    <property type="protein sequence ID" value="MFB9074364.1"/>
    <property type="molecule type" value="Genomic_DNA"/>
</dbReference>